<accession>R7Z8W7</accession>
<dbReference type="eggNOG" id="ENOG502ZHWU">
    <property type="taxonomic scope" value="Bacteria"/>
</dbReference>
<comment type="caution">
    <text evidence="1">The sequence shown here is derived from an EMBL/GenBank/DDBJ whole genome shotgun (WGS) entry which is preliminary data.</text>
</comment>
<evidence type="ECO:0000313" key="1">
    <source>
        <dbReference type="EMBL" id="EON70474.1"/>
    </source>
</evidence>
<evidence type="ECO:0000313" key="2">
    <source>
        <dbReference type="Proteomes" id="UP000013911"/>
    </source>
</evidence>
<sequence>MTTIIGGKRMCGKTTELLKQSEKEGHRILVAHDQVVDILEKEAKKLGLNIPPPVSIQRLLRDNSFKGESLLVDEVEWLLSKMTGCRIVSMSTSATMIEKEAINREDVDWGII</sequence>
<dbReference type="RefSeq" id="WP_010861170.1">
    <property type="nucleotide sequence ID" value="NZ_KB933409.1"/>
</dbReference>
<name>R7Z8W7_LYSSH</name>
<organism evidence="1 2">
    <name type="scientific">Lysinibacillus sphaericus OT4b.31</name>
    <dbReference type="NCBI Taxonomy" id="1285586"/>
    <lineage>
        <taxon>Bacteria</taxon>
        <taxon>Bacillati</taxon>
        <taxon>Bacillota</taxon>
        <taxon>Bacilli</taxon>
        <taxon>Bacillales</taxon>
        <taxon>Bacillaceae</taxon>
        <taxon>Lysinibacillus</taxon>
    </lineage>
</organism>
<dbReference type="OrthoDB" id="2943085at2"/>
<dbReference type="HOGENOM" id="CLU_2142861_0_0_9"/>
<dbReference type="Proteomes" id="UP000013911">
    <property type="component" value="Unassembled WGS sequence"/>
</dbReference>
<proteinExistence type="predicted"/>
<protein>
    <submittedName>
        <fullName evidence="1">Replicase domain-containing protein</fullName>
    </submittedName>
</protein>
<dbReference type="EMBL" id="AQPX01000034">
    <property type="protein sequence ID" value="EON70474.1"/>
    <property type="molecule type" value="Genomic_DNA"/>
</dbReference>
<dbReference type="PATRIC" id="fig|1285586.5.peg.4451"/>
<dbReference type="AlphaFoldDB" id="R7Z8W7"/>
<gene>
    <name evidence="1" type="ORF">H131_21357</name>
</gene>
<reference evidence="1 2" key="1">
    <citation type="submission" date="2013-04" db="EMBL/GenBank/DDBJ databases">
        <title>Draft genome of the heavy metal tolerant bacterium Lysinibacillus sphaericus strain OT4b.31.</title>
        <authorList>
            <person name="Pena-Montenegro T.D."/>
            <person name="Dussan J."/>
        </authorList>
    </citation>
    <scope>NUCLEOTIDE SEQUENCE [LARGE SCALE GENOMIC DNA]</scope>
    <source>
        <strain evidence="1 2">OT4b.31</strain>
    </source>
</reference>